<evidence type="ECO:0000259" key="1">
    <source>
        <dbReference type="Pfam" id="PF08241"/>
    </source>
</evidence>
<dbReference type="Proteomes" id="UP000466966">
    <property type="component" value="Unassembled WGS sequence"/>
</dbReference>
<evidence type="ECO:0000313" key="3">
    <source>
        <dbReference type="Proteomes" id="UP000466966"/>
    </source>
</evidence>
<keyword evidence="2" id="KW-0808">Transferase</keyword>
<dbReference type="PANTHER" id="PTHR43861">
    <property type="entry name" value="TRANS-ACONITATE 2-METHYLTRANSFERASE-RELATED"/>
    <property type="match status" value="1"/>
</dbReference>
<dbReference type="Gene3D" id="3.40.50.150">
    <property type="entry name" value="Vaccinia Virus protein VP39"/>
    <property type="match status" value="1"/>
</dbReference>
<keyword evidence="3" id="KW-1185">Reference proteome</keyword>
<reference evidence="2 3" key="1">
    <citation type="submission" date="2019-12" db="EMBL/GenBank/DDBJ databases">
        <title>Genomic-based taxomic classification of the family Erythrobacteraceae.</title>
        <authorList>
            <person name="Xu L."/>
        </authorList>
    </citation>
    <scope>NUCLEOTIDE SEQUENCE [LARGE SCALE GENOMIC DNA]</scope>
    <source>
        <strain evidence="2 3">M0322</strain>
    </source>
</reference>
<gene>
    <name evidence="2" type="ORF">GRI99_07215</name>
</gene>
<comment type="caution">
    <text evidence="2">The sequence shown here is derived from an EMBL/GenBank/DDBJ whole genome shotgun (WGS) entry which is preliminary data.</text>
</comment>
<accession>A0A844YWS2</accession>
<feature type="domain" description="Methyltransferase type 11" evidence="1">
    <location>
        <begin position="41"/>
        <end position="136"/>
    </location>
</feature>
<keyword evidence="2" id="KW-0489">Methyltransferase</keyword>
<dbReference type="InterPro" id="IPR029063">
    <property type="entry name" value="SAM-dependent_MTases_sf"/>
</dbReference>
<dbReference type="GO" id="GO:0008757">
    <property type="term" value="F:S-adenosylmethionine-dependent methyltransferase activity"/>
    <property type="evidence" value="ECO:0007669"/>
    <property type="project" value="InterPro"/>
</dbReference>
<evidence type="ECO:0000313" key="2">
    <source>
        <dbReference type="EMBL" id="MXO71430.1"/>
    </source>
</evidence>
<dbReference type="EMBL" id="WTYV01000002">
    <property type="protein sequence ID" value="MXO71430.1"/>
    <property type="molecule type" value="Genomic_DNA"/>
</dbReference>
<dbReference type="OrthoDB" id="9782855at2"/>
<protein>
    <submittedName>
        <fullName evidence="2">Methyltransferase domain-containing protein</fullName>
    </submittedName>
</protein>
<dbReference type="SUPFAM" id="SSF53335">
    <property type="entry name" value="S-adenosyl-L-methionine-dependent methyltransferases"/>
    <property type="match status" value="1"/>
</dbReference>
<dbReference type="Pfam" id="PF08241">
    <property type="entry name" value="Methyltransf_11"/>
    <property type="match status" value="1"/>
</dbReference>
<dbReference type="InterPro" id="IPR013216">
    <property type="entry name" value="Methyltransf_11"/>
</dbReference>
<name>A0A844YWS2_9SPHN</name>
<dbReference type="AlphaFoldDB" id="A0A844YWS2"/>
<dbReference type="GO" id="GO:0032259">
    <property type="term" value="P:methylation"/>
    <property type="evidence" value="ECO:0007669"/>
    <property type="project" value="UniProtKB-KW"/>
</dbReference>
<organism evidence="2 3">
    <name type="scientific">Alteraurantiacibacter buctensis</name>
    <dbReference type="NCBI Taxonomy" id="1503981"/>
    <lineage>
        <taxon>Bacteria</taxon>
        <taxon>Pseudomonadati</taxon>
        <taxon>Pseudomonadota</taxon>
        <taxon>Alphaproteobacteria</taxon>
        <taxon>Sphingomonadales</taxon>
        <taxon>Erythrobacteraceae</taxon>
        <taxon>Alteraurantiacibacter</taxon>
    </lineage>
</organism>
<dbReference type="RefSeq" id="WP_160771346.1">
    <property type="nucleotide sequence ID" value="NZ_WTYV01000002.1"/>
</dbReference>
<sequence length="253" mass="28189">MSSRTAEDFHELRFAQRIEAGVDHFWQRFGGMPDVAGKRVLDFGCSRGAMIERLMRAGARSAIGFDLNRGTTDFARRKVASRWPGQVEIVCGDICELAFAQVDLVVSSDTMEHVMDVDAALRSVVAACRPGGELFIGFGPLWHSPFGHHRMIAARLPWAHLARENRAFLEQFQTGDGRTVATIGQLGFNGATPADFRRALAPLPVEVISARRNQSHPWLRSAVMKAMLVPASIPPLEKYLVSSIYWHLRKRAH</sequence>
<proteinExistence type="predicted"/>
<dbReference type="CDD" id="cd02440">
    <property type="entry name" value="AdoMet_MTases"/>
    <property type="match status" value="1"/>
</dbReference>